<organism evidence="2 3">
    <name type="scientific">Hazenella coriacea</name>
    <dbReference type="NCBI Taxonomy" id="1179467"/>
    <lineage>
        <taxon>Bacteria</taxon>
        <taxon>Bacillati</taxon>
        <taxon>Bacillota</taxon>
        <taxon>Bacilli</taxon>
        <taxon>Bacillales</taxon>
        <taxon>Thermoactinomycetaceae</taxon>
        <taxon>Hazenella</taxon>
    </lineage>
</organism>
<dbReference type="Pfam" id="PF00581">
    <property type="entry name" value="Rhodanese"/>
    <property type="match status" value="1"/>
</dbReference>
<dbReference type="CDD" id="cd00158">
    <property type="entry name" value="RHOD"/>
    <property type="match status" value="1"/>
</dbReference>
<reference evidence="2 3" key="1">
    <citation type="submission" date="2019-03" db="EMBL/GenBank/DDBJ databases">
        <title>Genomic Encyclopedia of Type Strains, Phase IV (KMG-IV): sequencing the most valuable type-strain genomes for metagenomic binning, comparative biology and taxonomic classification.</title>
        <authorList>
            <person name="Goeker M."/>
        </authorList>
    </citation>
    <scope>NUCLEOTIDE SEQUENCE [LARGE SCALE GENOMIC DNA]</scope>
    <source>
        <strain evidence="2 3">DSM 45707</strain>
    </source>
</reference>
<dbReference type="FunFam" id="3.40.250.10:FF:000049">
    <property type="entry name" value="Phage shock protein E"/>
    <property type="match status" value="1"/>
</dbReference>
<protein>
    <submittedName>
        <fullName evidence="2">Rhodanese-related sulfurtransferase</fullName>
    </submittedName>
</protein>
<evidence type="ECO:0000313" key="2">
    <source>
        <dbReference type="EMBL" id="TCS93969.1"/>
    </source>
</evidence>
<dbReference type="InterPro" id="IPR050229">
    <property type="entry name" value="GlpE_sulfurtransferase"/>
</dbReference>
<keyword evidence="3" id="KW-1185">Reference proteome</keyword>
<comment type="caution">
    <text evidence="2">The sequence shown here is derived from an EMBL/GenBank/DDBJ whole genome shotgun (WGS) entry which is preliminary data.</text>
</comment>
<evidence type="ECO:0000259" key="1">
    <source>
        <dbReference type="PROSITE" id="PS50206"/>
    </source>
</evidence>
<dbReference type="RefSeq" id="WP_131925380.1">
    <property type="nucleotide sequence ID" value="NZ_SMAG01000005.1"/>
</dbReference>
<name>A0A4R3L389_9BACL</name>
<dbReference type="SUPFAM" id="SSF52821">
    <property type="entry name" value="Rhodanese/Cell cycle control phosphatase"/>
    <property type="match status" value="1"/>
</dbReference>
<gene>
    <name evidence="2" type="ORF">EDD58_105180</name>
</gene>
<keyword evidence="2" id="KW-0808">Transferase</keyword>
<dbReference type="AlphaFoldDB" id="A0A4R3L389"/>
<dbReference type="PROSITE" id="PS50206">
    <property type="entry name" value="RHODANESE_3"/>
    <property type="match status" value="1"/>
</dbReference>
<evidence type="ECO:0000313" key="3">
    <source>
        <dbReference type="Proteomes" id="UP000294937"/>
    </source>
</evidence>
<dbReference type="Proteomes" id="UP000294937">
    <property type="component" value="Unassembled WGS sequence"/>
</dbReference>
<dbReference type="GO" id="GO:0016740">
    <property type="term" value="F:transferase activity"/>
    <property type="evidence" value="ECO:0007669"/>
    <property type="project" value="UniProtKB-KW"/>
</dbReference>
<dbReference type="EMBL" id="SMAG01000005">
    <property type="protein sequence ID" value="TCS93969.1"/>
    <property type="molecule type" value="Genomic_DNA"/>
</dbReference>
<dbReference type="Gene3D" id="3.40.250.10">
    <property type="entry name" value="Rhodanese-like domain"/>
    <property type="match status" value="1"/>
</dbReference>
<dbReference type="PANTHER" id="PTHR43031:SF17">
    <property type="entry name" value="SULFURTRANSFERASE YTWF-RELATED"/>
    <property type="match status" value="1"/>
</dbReference>
<dbReference type="InterPro" id="IPR001763">
    <property type="entry name" value="Rhodanese-like_dom"/>
</dbReference>
<dbReference type="SMART" id="SM00450">
    <property type="entry name" value="RHOD"/>
    <property type="match status" value="1"/>
</dbReference>
<dbReference type="OrthoDB" id="9800872at2"/>
<accession>A0A4R3L389</accession>
<proteinExistence type="predicted"/>
<feature type="domain" description="Rhodanese" evidence="1">
    <location>
        <begin position="18"/>
        <end position="106"/>
    </location>
</feature>
<dbReference type="InterPro" id="IPR036873">
    <property type="entry name" value="Rhodanese-like_dom_sf"/>
</dbReference>
<dbReference type="PANTHER" id="PTHR43031">
    <property type="entry name" value="FAD-DEPENDENT OXIDOREDUCTASE"/>
    <property type="match status" value="1"/>
</dbReference>
<sequence length="107" mass="12060">MSKWAEITTKEVEKLLKDGKEIQLIDVREVEEYRSGHIRGAQLIPLGQLDVRLDEIDPNKETILVCRSGARSGRACDYLADHGYKKVKNMAGGMLDWQGKVLTMDGE</sequence>